<organism evidence="2 3">
    <name type="scientific">Lentinula detonsa</name>
    <dbReference type="NCBI Taxonomy" id="2804962"/>
    <lineage>
        <taxon>Eukaryota</taxon>
        <taxon>Fungi</taxon>
        <taxon>Dikarya</taxon>
        <taxon>Basidiomycota</taxon>
        <taxon>Agaricomycotina</taxon>
        <taxon>Agaricomycetes</taxon>
        <taxon>Agaricomycetidae</taxon>
        <taxon>Agaricales</taxon>
        <taxon>Marasmiineae</taxon>
        <taxon>Omphalotaceae</taxon>
        <taxon>Lentinula</taxon>
    </lineage>
</organism>
<keyword evidence="2" id="KW-0378">Hydrolase</keyword>
<dbReference type="Gene3D" id="3.20.20.80">
    <property type="entry name" value="Glycosidases"/>
    <property type="match status" value="1"/>
</dbReference>
<evidence type="ECO:0000313" key="3">
    <source>
        <dbReference type="Proteomes" id="UP001142393"/>
    </source>
</evidence>
<dbReference type="Proteomes" id="UP001142393">
    <property type="component" value="Unassembled WGS sequence"/>
</dbReference>
<evidence type="ECO:0000259" key="1">
    <source>
        <dbReference type="Pfam" id="PF03644"/>
    </source>
</evidence>
<reference evidence="2 3" key="1">
    <citation type="journal article" date="2023" name="Proc. Natl. Acad. Sci. U.S.A.">
        <title>A global phylogenomic analysis of the shiitake genus Lentinula.</title>
        <authorList>
            <person name="Sierra-Patev S."/>
            <person name="Min B."/>
            <person name="Naranjo-Ortiz M."/>
            <person name="Looney B."/>
            <person name="Konkel Z."/>
            <person name="Slot J.C."/>
            <person name="Sakamoto Y."/>
            <person name="Steenwyk J.L."/>
            <person name="Rokas A."/>
            <person name="Carro J."/>
            <person name="Camarero S."/>
            <person name="Ferreira P."/>
            <person name="Molpeceres G."/>
            <person name="Ruiz-Duenas F.J."/>
            <person name="Serrano A."/>
            <person name="Henrissat B."/>
            <person name="Drula E."/>
            <person name="Hughes K.W."/>
            <person name="Mata J.L."/>
            <person name="Ishikawa N.K."/>
            <person name="Vargas-Isla R."/>
            <person name="Ushijima S."/>
            <person name="Smith C.A."/>
            <person name="Donoghue J."/>
            <person name="Ahrendt S."/>
            <person name="Andreopoulos W."/>
            <person name="He G."/>
            <person name="LaButti K."/>
            <person name="Lipzen A."/>
            <person name="Ng V."/>
            <person name="Riley R."/>
            <person name="Sandor L."/>
            <person name="Barry K."/>
            <person name="Martinez A.T."/>
            <person name="Xiao Y."/>
            <person name="Gibbons J.G."/>
            <person name="Terashima K."/>
            <person name="Grigoriev I.V."/>
            <person name="Hibbett D."/>
        </authorList>
    </citation>
    <scope>NUCLEOTIDE SEQUENCE [LARGE SCALE GENOMIC DNA]</scope>
    <source>
        <strain evidence="2 3">TFB7810</strain>
    </source>
</reference>
<dbReference type="EMBL" id="JANVFU010000019">
    <property type="protein sequence ID" value="KAJ3739152.1"/>
    <property type="molecule type" value="Genomic_DNA"/>
</dbReference>
<feature type="domain" description="Cytosolic endo-beta-N-acetylglucosaminidase TIM barrel" evidence="1">
    <location>
        <begin position="71"/>
        <end position="416"/>
    </location>
</feature>
<dbReference type="GO" id="GO:0033925">
    <property type="term" value="F:mannosyl-glycoprotein endo-beta-N-acetylglucosaminidase activity"/>
    <property type="evidence" value="ECO:0007669"/>
    <property type="project" value="UniProtKB-EC"/>
</dbReference>
<dbReference type="Gene3D" id="2.60.120.260">
    <property type="entry name" value="Galactose-binding domain-like"/>
    <property type="match status" value="1"/>
</dbReference>
<dbReference type="Pfam" id="PF03644">
    <property type="entry name" value="Glyco_hydro_85"/>
    <property type="match status" value="1"/>
</dbReference>
<comment type="caution">
    <text evidence="2">The sequence shown here is derived from an EMBL/GenBank/DDBJ whole genome shotgun (WGS) entry which is preliminary data.</text>
</comment>
<sequence>MPLLGNLRDFAPPKYAYFESLEELDEWAGTTSLVFDNILPLYPRMNRGEQRGRLLVCHDYKGGYTESPFSLSYTFNFWSSCDTFVYFSHHRVTVPPPGWINASHRQGVKILGTLIFEGGGEQDCLRLLVGKLPKSRTGPVSQPTTFTSLPLSSHYARVLADLAKQRGFDGYLLNFECPLVGGMEQTRALAAWITLLQAELKLKVGSHAETMWYDSVIINGRLAWQDRLNSLNLPFFLSSSSLFSNYTWRNNYPSLTAQYFLSLDSSLTGDVTSHPHIHQKRLRDIYMGVDVWGRGSHGNGGFGAFKAISHIAPSSLGLSVALFGQAWTWESEQDKTGWSWDSWWTYERKLWTGKADPSEEISVPDMPPLKHGEVPCEAGIHDEFTSLASYFQQSPPPDPVLLPFHTTFSPGVGRRWFVKGREVFNRPQGWTDVNKQTALGDFVWPKPVVSWEGDIMDPEGLEIPDAKSQICMDNAWNGGSSLRLSLVASGSESEHAAFRCVWMPVQSLAITVARVYEASAVYKLETEISGVDIDVALSIKTFGDSPNSPTSGFEITSLSVEETNLERGWSLLKIRFSLGGSPQSGSQHSSLGLIITIVSEETTQPLTFSLLLGQLNVYPSLSPPHIPSLLWADFTVPNTKTTSSATARPPLGALTWEVSASFPSFDSPRITSPEDSIAAWPAQPSAEAWFPKLLYVNIYALEYNSNGMPGKVEDAVWIGTSGSGYEGMRNTFVVEHGISLSSSSSVSAPNISTGDGVLSIGTGKMRFYVQGVTESGVVLDWARCVFVDV</sequence>
<accession>A0A9W8TTC2</accession>
<protein>
    <submittedName>
        <fullName evidence="2">Glycoside hydrolase family 85 protein</fullName>
    </submittedName>
</protein>
<proteinExistence type="predicted"/>
<name>A0A9W8TTC2_9AGAR</name>
<evidence type="ECO:0000313" key="2">
    <source>
        <dbReference type="EMBL" id="KAJ3739152.1"/>
    </source>
</evidence>
<dbReference type="PANTHER" id="PTHR13246:SF1">
    <property type="entry name" value="CYTOSOLIC ENDO-BETA-N-ACETYLGLUCOSAMINIDASE"/>
    <property type="match status" value="1"/>
</dbReference>
<dbReference type="GO" id="GO:0005829">
    <property type="term" value="C:cytosol"/>
    <property type="evidence" value="ECO:0007669"/>
    <property type="project" value="UniProtKB-SubCell"/>
</dbReference>
<keyword evidence="3" id="KW-1185">Reference proteome</keyword>
<gene>
    <name evidence="2" type="ORF">DFH05DRAFT_1514095</name>
</gene>
<dbReference type="InterPro" id="IPR005201">
    <property type="entry name" value="TIM_ENGase"/>
</dbReference>
<dbReference type="PANTHER" id="PTHR13246">
    <property type="entry name" value="ENDO BETA N-ACETYLGLUCOSAMINIDASE"/>
    <property type="match status" value="1"/>
</dbReference>
<dbReference type="AlphaFoldDB" id="A0A9W8TTC2"/>
<dbReference type="InterPro" id="IPR032979">
    <property type="entry name" value="ENGase"/>
</dbReference>